<feature type="compositionally biased region" description="Pro residues" evidence="1">
    <location>
        <begin position="58"/>
        <end position="76"/>
    </location>
</feature>
<dbReference type="HOGENOM" id="CLU_1216242_0_0_1"/>
<evidence type="ECO:0000313" key="3">
    <source>
        <dbReference type="Proteomes" id="UP000032141"/>
    </source>
</evidence>
<organism evidence="2 3">
    <name type="scientific">Brassica oleracea var. oleracea</name>
    <dbReference type="NCBI Taxonomy" id="109376"/>
    <lineage>
        <taxon>Eukaryota</taxon>
        <taxon>Viridiplantae</taxon>
        <taxon>Streptophyta</taxon>
        <taxon>Embryophyta</taxon>
        <taxon>Tracheophyta</taxon>
        <taxon>Spermatophyta</taxon>
        <taxon>Magnoliopsida</taxon>
        <taxon>eudicotyledons</taxon>
        <taxon>Gunneridae</taxon>
        <taxon>Pentapetalae</taxon>
        <taxon>rosids</taxon>
        <taxon>malvids</taxon>
        <taxon>Brassicales</taxon>
        <taxon>Brassicaceae</taxon>
        <taxon>Brassiceae</taxon>
        <taxon>Brassica</taxon>
    </lineage>
</organism>
<reference evidence="2 3" key="1">
    <citation type="journal article" date="2014" name="Genome Biol.">
        <title>Transcriptome and methylome profiling reveals relics of genome dominance in the mesopolyploid Brassica oleracea.</title>
        <authorList>
            <person name="Parkin I.A."/>
            <person name="Koh C."/>
            <person name="Tang H."/>
            <person name="Robinson S.J."/>
            <person name="Kagale S."/>
            <person name="Clarke W.E."/>
            <person name="Town C.D."/>
            <person name="Nixon J."/>
            <person name="Krishnakumar V."/>
            <person name="Bidwell S.L."/>
            <person name="Denoeud F."/>
            <person name="Belcram H."/>
            <person name="Links M.G."/>
            <person name="Just J."/>
            <person name="Clarke C."/>
            <person name="Bender T."/>
            <person name="Huebert T."/>
            <person name="Mason A.S."/>
            <person name="Pires J.C."/>
            <person name="Barker G."/>
            <person name="Moore J."/>
            <person name="Walley P.G."/>
            <person name="Manoli S."/>
            <person name="Batley J."/>
            <person name="Edwards D."/>
            <person name="Nelson M.N."/>
            <person name="Wang X."/>
            <person name="Paterson A.H."/>
            <person name="King G."/>
            <person name="Bancroft I."/>
            <person name="Chalhoub B."/>
            <person name="Sharpe A.G."/>
        </authorList>
    </citation>
    <scope>NUCLEOTIDE SEQUENCE</scope>
    <source>
        <strain evidence="2 3">cv. TO1000</strain>
    </source>
</reference>
<keyword evidence="3" id="KW-1185">Reference proteome</keyword>
<dbReference type="Gramene" id="Bo1g070800.1">
    <property type="protein sequence ID" value="Bo1g070800.1"/>
    <property type="gene ID" value="Bo1g070800"/>
</dbReference>
<dbReference type="EnsemblPlants" id="Bo1g070800.1">
    <property type="protein sequence ID" value="Bo1g070800.1"/>
    <property type="gene ID" value="Bo1g070800"/>
</dbReference>
<sequence>MAPGRKRLWNLATATHPTYGETFLDRTDPSASSSGTEFALEHVPKSQSQGRSSAQEYQPPPQQPPPEAPPAPPAPHPDLMVPLNAPYARYTVEDLLQMPGREGLPIIDPNRPPNTLWFKTDYCLGRSVSGIIKATFREAHPNWTLTPDHVRRMWFKCFAQQYNWSIAVNETMKEAFNEKAMVRLQNNVADWKEKWRVLGDRSQKPSYKTGRRNQVVNLGCANFIFNSS</sequence>
<dbReference type="Proteomes" id="UP000032141">
    <property type="component" value="Chromosome C1"/>
</dbReference>
<feature type="region of interest" description="Disordered" evidence="1">
    <location>
        <begin position="1"/>
        <end position="80"/>
    </location>
</feature>
<name>A0A0D3A8U4_BRAOL</name>
<protein>
    <submittedName>
        <fullName evidence="2">Uncharacterized protein</fullName>
    </submittedName>
</protein>
<evidence type="ECO:0000256" key="1">
    <source>
        <dbReference type="SAM" id="MobiDB-lite"/>
    </source>
</evidence>
<proteinExistence type="predicted"/>
<accession>A0A0D3A8U4</accession>
<dbReference type="AlphaFoldDB" id="A0A0D3A8U4"/>
<reference evidence="2" key="2">
    <citation type="submission" date="2015-03" db="UniProtKB">
        <authorList>
            <consortium name="EnsemblPlants"/>
        </authorList>
    </citation>
    <scope>IDENTIFICATION</scope>
</reference>
<evidence type="ECO:0000313" key="2">
    <source>
        <dbReference type="EnsemblPlants" id="Bo1g070800.1"/>
    </source>
</evidence>